<evidence type="ECO:0008006" key="4">
    <source>
        <dbReference type="Google" id="ProtNLM"/>
    </source>
</evidence>
<sequence length="139" mass="15789">MSESFHFAKHFTVEEANELLPTVRRILQKVQDLVGPKPQRIPPFSGNGNGVKPNHGSTPEDWALSGEERIALANELLQHLQDLGIVVQDWRRGLVDFPHIRDGREVFLCYEFADGPRILFYHELDAGYAGRKPIADEED</sequence>
<evidence type="ECO:0000256" key="1">
    <source>
        <dbReference type="SAM" id="MobiDB-lite"/>
    </source>
</evidence>
<feature type="region of interest" description="Disordered" evidence="1">
    <location>
        <begin position="38"/>
        <end position="60"/>
    </location>
</feature>
<accession>A0A2Z4Y4I8</accession>
<evidence type="ECO:0000313" key="2">
    <source>
        <dbReference type="EMBL" id="AXA36060.1"/>
    </source>
</evidence>
<dbReference type="EMBL" id="CP030759">
    <property type="protein sequence ID" value="AXA36060.1"/>
    <property type="molecule type" value="Genomic_DNA"/>
</dbReference>
<reference evidence="2 3" key="1">
    <citation type="submission" date="2018-05" db="EMBL/GenBank/DDBJ databases">
        <title>A metagenomic window into the 2 km-deep terrestrial subsurface aquifer revealed taxonomically and functionally diverse microbial community comprising novel uncultured bacterial lineages.</title>
        <authorList>
            <person name="Kadnikov V.V."/>
            <person name="Mardanov A.V."/>
            <person name="Beletsky A.V."/>
            <person name="Banks D."/>
            <person name="Pimenov N.V."/>
            <person name="Frank Y.A."/>
            <person name="Karnachuk O.V."/>
            <person name="Ravin N.V."/>
        </authorList>
    </citation>
    <scope>NUCLEOTIDE SEQUENCE [LARGE SCALE GENOMIC DNA]</scope>
    <source>
        <strain evidence="2">BY</strain>
    </source>
</reference>
<protein>
    <recommendedName>
        <fullName evidence="4">DUF2203 family protein</fullName>
    </recommendedName>
</protein>
<dbReference type="Proteomes" id="UP000262583">
    <property type="component" value="Chromosome"/>
</dbReference>
<gene>
    <name evidence="2" type="ORF">BRCON_1283</name>
</gene>
<dbReference type="Pfam" id="PF09969">
    <property type="entry name" value="DUF2203"/>
    <property type="match status" value="1"/>
</dbReference>
<proteinExistence type="predicted"/>
<dbReference type="AlphaFoldDB" id="A0A2Z4Y4I8"/>
<evidence type="ECO:0000313" key="3">
    <source>
        <dbReference type="Proteomes" id="UP000262583"/>
    </source>
</evidence>
<dbReference type="KEGG" id="schv:BRCON_1283"/>
<organism evidence="2 3">
    <name type="scientific">Sumerlaea chitinivorans</name>
    <dbReference type="NCBI Taxonomy" id="2250252"/>
    <lineage>
        <taxon>Bacteria</taxon>
        <taxon>Candidatus Sumerlaeota</taxon>
        <taxon>Candidatus Sumerlaeia</taxon>
        <taxon>Candidatus Sumerlaeales</taxon>
        <taxon>Candidatus Sumerlaeaceae</taxon>
        <taxon>Candidatus Sumerlaea</taxon>
    </lineage>
</organism>
<dbReference type="InterPro" id="IPR018699">
    <property type="entry name" value="DUF2203"/>
</dbReference>
<dbReference type="PIRSF" id="PIRSF016498">
    <property type="entry name" value="UCP016498"/>
    <property type="match status" value="1"/>
</dbReference>
<name>A0A2Z4Y4I8_SUMC1</name>